<feature type="compositionally biased region" description="Basic and acidic residues" evidence="1">
    <location>
        <begin position="295"/>
        <end position="307"/>
    </location>
</feature>
<feature type="region of interest" description="Disordered" evidence="1">
    <location>
        <begin position="18"/>
        <end position="49"/>
    </location>
</feature>
<feature type="domain" description="Reverse transcriptase zinc-binding" evidence="2">
    <location>
        <begin position="885"/>
        <end position="953"/>
    </location>
</feature>
<evidence type="ECO:0000313" key="5">
    <source>
        <dbReference type="Proteomes" id="UP001552299"/>
    </source>
</evidence>
<reference evidence="4 5" key="1">
    <citation type="journal article" date="2024" name="Plant Biotechnol. J.">
        <title>Dendrobium thyrsiflorum genome and its molecular insights into genes involved in important horticultural traits.</title>
        <authorList>
            <person name="Chen B."/>
            <person name="Wang J.Y."/>
            <person name="Zheng P.J."/>
            <person name="Li K.L."/>
            <person name="Liang Y.M."/>
            <person name="Chen X.F."/>
            <person name="Zhang C."/>
            <person name="Zhao X."/>
            <person name="He X."/>
            <person name="Zhang G.Q."/>
            <person name="Liu Z.J."/>
            <person name="Xu Q."/>
        </authorList>
    </citation>
    <scope>NUCLEOTIDE SEQUENCE [LARGE SCALE GENOMIC DNA]</scope>
    <source>
        <strain evidence="4">GZMU011</strain>
    </source>
</reference>
<feature type="non-terminal residue" evidence="4">
    <location>
        <position position="1"/>
    </location>
</feature>
<dbReference type="Proteomes" id="UP001552299">
    <property type="component" value="Unassembled WGS sequence"/>
</dbReference>
<name>A0ABD0VF83_DENTH</name>
<feature type="compositionally biased region" description="Polar residues" evidence="1">
    <location>
        <begin position="341"/>
        <end position="358"/>
    </location>
</feature>
<sequence>GYQMEILKGFLLLAPSRHLLPPTSSPPSGMAGGPPSSSSPPSPPPQLPSLSVFPSLAPHAVGEASQPRAWTNLFAPSDLSPSKLNLSFFPSEPDIIPFSVDKLSRGAEDWKLCLVGYSVGRRPYYEALHAAAKKSWPLKGSFQLISLSDGFFLFRFSCAEDFDTIWSRGVWFLLGRPFIFQKWHPKFKPRRENLTSLPIWIKIHDLPLACWNSEGISRIASKVGVPLAADSLTSQKSRLTYARVCVQVDCEATYPEEIMISLDGDIVSLKVQYEWRPNPCAHCKSFMHSSNVCPKKPDTSTDPKELPSDVTTRGRSLSRNPRARNPRGRASSSTPGPPISNRPTNSPNKNRSPQTNSLGLPLHFQPHSPSHLTSNPDSLKALDDATLQEAIAAPSITSPNKYDILLSQENPSTLECATYISEGVKNAGPKASWNIRGFNRPDKVICCKRLASSFNLDMLCILENRINISALQDPFFALNHTIFPSEESCNNFHLSQSGRIWLKWNSSRLNFSPYFISSQMIAGKITLANNQSFHISVIYASNSAVERSSLWMDIRNLNLIPNSPWILMGDFNCCRYASEKVGGIPIAQSRPWISNLLDVLTLGSINVLIILFISNWIGFWSMSTGLPLFLTPSALFKLLRARITVPLFFYLGTITKRFTASFSKTAGLDWMVTGVILQFLKFTILNSLAYWIRGAILPKTILKTIRKLSAKFLFFGDVSTSHKLHMISWDKVCSPKLCGGLGLYSPAALQFGFNCSLISRTYNTNSPLGRWLFVRYTSPWRPPPAYASKFWRAVCITAQSAKPHFKFRISPAAPIAFFLGSLEPPDAKVGEFINVNQWILPQGLDHCIANQIVSTPIFDDDKPCLLWDNNNVGQFGTFTKAFYDEHPSCMWAKHLWFKGSSLRFSVYGWLCVVGGFKTAKALSHRNIFIDPICPLCNSDHESSTHLFFECPFSFNIIVRLIPQAATLMLRPTVVQFFDWLEDLQPPDSMLRLYKLITCCSIYAIWKERNERRLGGHCNCLNTVLKSIKSSVFAKVCKWKNEYCFITEEFNKSSGARYHLVTTYSVMKSVSELSLICVTAVGSVNDGSRHTDLFSQGRRRLFCRCETRTKDLLAFASRGRDRERLRGFDPLLELTNERAREREREEARFAWVVRAGGRSSLLRRLLPGFCEQEIARERWREIQRKEFCLGIRMGWRWRSWLNLELAVSRHECLFSRQKNRTEEGARKEESLPSLQTTPIVALGSRSNRRMPLLLVAIEQKKGARMKTRTGALPYLSCRNSGKQPNRGRLPTDARSNRRPRIAENDGGTCNPKWPPRCCW</sequence>
<feature type="compositionally biased region" description="Basic and acidic residues" evidence="1">
    <location>
        <begin position="1288"/>
        <end position="1302"/>
    </location>
</feature>
<feature type="compositionally biased region" description="Pro residues" evidence="1">
    <location>
        <begin position="37"/>
        <end position="47"/>
    </location>
</feature>
<feature type="compositionally biased region" description="Polar residues" evidence="1">
    <location>
        <begin position="367"/>
        <end position="377"/>
    </location>
</feature>
<dbReference type="EMBL" id="JANQDX010000007">
    <property type="protein sequence ID" value="KAL0921281.1"/>
    <property type="molecule type" value="Genomic_DNA"/>
</dbReference>
<evidence type="ECO:0000259" key="3">
    <source>
        <dbReference type="Pfam" id="PF14111"/>
    </source>
</evidence>
<dbReference type="Pfam" id="PF14111">
    <property type="entry name" value="DUF4283"/>
    <property type="match status" value="1"/>
</dbReference>
<dbReference type="InterPro" id="IPR036691">
    <property type="entry name" value="Endo/exonu/phosph_ase_sf"/>
</dbReference>
<dbReference type="Pfam" id="PF13966">
    <property type="entry name" value="zf-RVT"/>
    <property type="match status" value="1"/>
</dbReference>
<dbReference type="SUPFAM" id="SSF56219">
    <property type="entry name" value="DNase I-like"/>
    <property type="match status" value="1"/>
</dbReference>
<evidence type="ECO:0000259" key="2">
    <source>
        <dbReference type="Pfam" id="PF13966"/>
    </source>
</evidence>
<feature type="domain" description="DUF4283" evidence="3">
    <location>
        <begin position="107"/>
        <end position="189"/>
    </location>
</feature>
<feature type="compositionally biased region" description="Low complexity" evidence="1">
    <location>
        <begin position="26"/>
        <end position="36"/>
    </location>
</feature>
<accession>A0ABD0VF83</accession>
<dbReference type="InterPro" id="IPR026960">
    <property type="entry name" value="RVT-Znf"/>
</dbReference>
<feature type="region of interest" description="Disordered" evidence="1">
    <location>
        <begin position="291"/>
        <end position="378"/>
    </location>
</feature>
<protein>
    <recommendedName>
        <fullName evidence="6">Reverse transcriptase zinc-binding domain-containing protein</fullName>
    </recommendedName>
</protein>
<evidence type="ECO:0000313" key="4">
    <source>
        <dbReference type="EMBL" id="KAL0921281.1"/>
    </source>
</evidence>
<dbReference type="Gene3D" id="3.60.10.10">
    <property type="entry name" value="Endonuclease/exonuclease/phosphatase"/>
    <property type="match status" value="1"/>
</dbReference>
<comment type="caution">
    <text evidence="4">The sequence shown here is derived from an EMBL/GenBank/DDBJ whole genome shotgun (WGS) entry which is preliminary data.</text>
</comment>
<dbReference type="InterPro" id="IPR025558">
    <property type="entry name" value="DUF4283"/>
</dbReference>
<dbReference type="PANTHER" id="PTHR31286">
    <property type="entry name" value="GLYCINE-RICH CELL WALL STRUCTURAL PROTEIN 1.8-LIKE"/>
    <property type="match status" value="1"/>
</dbReference>
<organism evidence="4 5">
    <name type="scientific">Dendrobium thyrsiflorum</name>
    <name type="common">Pinecone-like raceme dendrobium</name>
    <name type="synonym">Orchid</name>
    <dbReference type="NCBI Taxonomy" id="117978"/>
    <lineage>
        <taxon>Eukaryota</taxon>
        <taxon>Viridiplantae</taxon>
        <taxon>Streptophyta</taxon>
        <taxon>Embryophyta</taxon>
        <taxon>Tracheophyta</taxon>
        <taxon>Spermatophyta</taxon>
        <taxon>Magnoliopsida</taxon>
        <taxon>Liliopsida</taxon>
        <taxon>Asparagales</taxon>
        <taxon>Orchidaceae</taxon>
        <taxon>Epidendroideae</taxon>
        <taxon>Malaxideae</taxon>
        <taxon>Dendrobiinae</taxon>
        <taxon>Dendrobium</taxon>
    </lineage>
</organism>
<evidence type="ECO:0000256" key="1">
    <source>
        <dbReference type="SAM" id="MobiDB-lite"/>
    </source>
</evidence>
<dbReference type="InterPro" id="IPR040256">
    <property type="entry name" value="At4g02000-like"/>
</dbReference>
<evidence type="ECO:0008006" key="6">
    <source>
        <dbReference type="Google" id="ProtNLM"/>
    </source>
</evidence>
<dbReference type="PANTHER" id="PTHR31286:SF180">
    <property type="entry name" value="OS10G0362600 PROTEIN"/>
    <property type="match status" value="1"/>
</dbReference>
<keyword evidence="5" id="KW-1185">Reference proteome</keyword>
<feature type="region of interest" description="Disordered" evidence="1">
    <location>
        <begin position="1273"/>
        <end position="1306"/>
    </location>
</feature>
<gene>
    <name evidence="4" type="ORF">M5K25_008339</name>
</gene>
<proteinExistence type="predicted"/>